<dbReference type="Gene3D" id="2.60.40.1080">
    <property type="match status" value="1"/>
</dbReference>
<dbReference type="EMBL" id="JADIMW010000077">
    <property type="protein sequence ID" value="MBO8438688.1"/>
    <property type="molecule type" value="Genomic_DNA"/>
</dbReference>
<dbReference type="InterPro" id="IPR011990">
    <property type="entry name" value="TPR-like_helical_dom_sf"/>
</dbReference>
<dbReference type="InterPro" id="IPR008964">
    <property type="entry name" value="Invasin/intimin_cell_adhesion"/>
</dbReference>
<dbReference type="Pfam" id="PF12741">
    <property type="entry name" value="SusD-like"/>
    <property type="match status" value="1"/>
</dbReference>
<gene>
    <name evidence="2" type="ORF">IAC54_07325</name>
</gene>
<dbReference type="AlphaFoldDB" id="A0A9D9E5C1"/>
<protein>
    <submittedName>
        <fullName evidence="2">SusD/RagB family nutrient-binding outer membrane lipoprotein</fullName>
    </submittedName>
</protein>
<dbReference type="Proteomes" id="UP000823636">
    <property type="component" value="Unassembled WGS sequence"/>
</dbReference>
<feature type="signal peptide" evidence="1">
    <location>
        <begin position="1"/>
        <end position="29"/>
    </location>
</feature>
<organism evidence="2 3">
    <name type="scientific">Candidatus Caccoplasma merdipullorum</name>
    <dbReference type="NCBI Taxonomy" id="2840718"/>
    <lineage>
        <taxon>Bacteria</taxon>
        <taxon>Pseudomonadati</taxon>
        <taxon>Bacteroidota</taxon>
        <taxon>Bacteroidia</taxon>
        <taxon>Bacteroidales</taxon>
        <taxon>Bacteroidaceae</taxon>
        <taxon>Bacteroidaceae incertae sedis</taxon>
        <taxon>Candidatus Caccoplasma</taxon>
    </lineage>
</organism>
<evidence type="ECO:0000256" key="1">
    <source>
        <dbReference type="SAM" id="SignalP"/>
    </source>
</evidence>
<proteinExistence type="predicted"/>
<keyword evidence="1" id="KW-0732">Signal</keyword>
<dbReference type="Gene3D" id="1.25.40.390">
    <property type="match status" value="1"/>
</dbReference>
<dbReference type="InterPro" id="IPR024302">
    <property type="entry name" value="SusD-like"/>
</dbReference>
<dbReference type="SUPFAM" id="SSF49373">
    <property type="entry name" value="Invasin/intimin cell-adhesion fragments"/>
    <property type="match status" value="1"/>
</dbReference>
<keyword evidence="2" id="KW-0449">Lipoprotein</keyword>
<accession>A0A9D9E5C1</accession>
<reference evidence="2" key="1">
    <citation type="submission" date="2020-10" db="EMBL/GenBank/DDBJ databases">
        <authorList>
            <person name="Gilroy R."/>
        </authorList>
    </citation>
    <scope>NUCLEOTIDE SEQUENCE</scope>
    <source>
        <strain evidence="2">G3-4614</strain>
    </source>
</reference>
<dbReference type="SUPFAM" id="SSF48452">
    <property type="entry name" value="TPR-like"/>
    <property type="match status" value="1"/>
</dbReference>
<feature type="chain" id="PRO_5038586338" evidence="1">
    <location>
        <begin position="30"/>
        <end position="1247"/>
    </location>
</feature>
<reference evidence="2" key="2">
    <citation type="journal article" date="2021" name="PeerJ">
        <title>Extensive microbial diversity within the chicken gut microbiome revealed by metagenomics and culture.</title>
        <authorList>
            <person name="Gilroy R."/>
            <person name="Ravi A."/>
            <person name="Getino M."/>
            <person name="Pursley I."/>
            <person name="Horton D.L."/>
            <person name="Alikhan N.F."/>
            <person name="Baker D."/>
            <person name="Gharbi K."/>
            <person name="Hall N."/>
            <person name="Watson M."/>
            <person name="Adriaenssens E.M."/>
            <person name="Foster-Nyarko E."/>
            <person name="Jarju S."/>
            <person name="Secka A."/>
            <person name="Antonio M."/>
            <person name="Oren A."/>
            <person name="Chaudhuri R.R."/>
            <person name="La Ragione R."/>
            <person name="Hildebrand F."/>
            <person name="Pallen M.J."/>
        </authorList>
    </citation>
    <scope>NUCLEOTIDE SEQUENCE</scope>
    <source>
        <strain evidence="2">G3-4614</strain>
    </source>
</reference>
<evidence type="ECO:0000313" key="3">
    <source>
        <dbReference type="Proteomes" id="UP000823636"/>
    </source>
</evidence>
<name>A0A9D9E5C1_9BACT</name>
<comment type="caution">
    <text evidence="2">The sequence shown here is derived from an EMBL/GenBank/DDBJ whole genome shotgun (WGS) entry which is preliminary data.</text>
</comment>
<sequence>MRKKTLLYSLLKPLAIAAVAILPLNTVHAQSTPSITTVTEELKSALSDAISFAAHEYQYTNTNSVDVFAGYFTVNRSTFQYGGPLPFTYSWPNDYYSSAGSIGPTAELYNAYTFAEQLGYPEYKAIAQIVYGMTALRATNVKGAISYIDSRNLKPTRPLTYQSQQEAYEMILADLDEAIATLETEQPDAATLQAIEGNDLAQGTATAAYSGYNWRNWVKLANTIKLRLAMCLAKPDPTLAQQVATEALSGTGVLDDDFGPTWISGTDIHPAYFISASKDGWADARMNASIENAMKRLGNPLIEVFFTTNSGRINDKITGVSMLAAGKDYVGIRQGVSMEIKTQGAGYYNFSEVSPSVKFIRPTWVCKEEVLFLKAEAALRWGIGGSAQQYYEAGIRAVFNRYGVSAGLDEYLARTETVKDKNGNEIDYIDYYVGENSCPGRIEIGVAWNDGDSDETKLEKIITQKWIAMFPNGGYEAWTDFRRTGYPRLLPVPEENPWTGTPSFPVELQIRRIPNIYSTDYDFSLEKNYIGLDIYDEPQYINLTKKEGVSLNMSNDSPDVVAVELICDDETTCRLKLTPKAAGYADIMVSSSSCRENIRVTVSEKMGISANEVKMNVNGSNSIYLSVHNSLSQYEVETSLTRLDGSGNEVLTQYSMEEVPSSYSDFTKYEITFTAGDKAEELLFKAEVGGRSKTVPVYVGYNTYLSFTTIDPSNPGDDIVDAKALLMDISSSSNMTFNLYVEGGQEPLQEVLDKVRDAKNYKYEGTGSIMFGMPTVTSNTDGTYSVSVPVYAGSEIGDGVITLNVYGDELWTSVYIDDGKRYDRVYISFTRPNTYTIPPTEMTFITSKLVFSDESTFTIRVYHDISPDTRAKYIDWKITQSGDPVCIEVGREIDSNYTDFKYMISGVPGTAVINFNVYNPQGELGGIYAEYLNQTITATVTVADRESFLVNSVTFEFDFDNIETSVAAVPLEAAMDPVSSLVAWPIEYSIIEGADLADISQGTSGYQLNISKAGTIKVKAEAGPEGNKKSDILTVTAKLRLDQNATKPLKITNAPSTMYVGDTYTIKKLLRANYTVDESQYTWRSSRPDVIEVDAQGNILAKAEGKADIIVEIKDDYNSYASDQRTIEVKTLDISADLSTLPSDYYVVYDGNLEFWVDTESGSSDYYTFSLDTDILSRAGTHTAGVDFNGSVTFPNNKGATVCEITGGTIEVNLSNNTVTFNLTVAYGSATGTITGKITGSKPILWL</sequence>
<evidence type="ECO:0000313" key="2">
    <source>
        <dbReference type="EMBL" id="MBO8438688.1"/>
    </source>
</evidence>